<dbReference type="AlphaFoldDB" id="A0A4Z1C544"/>
<proteinExistence type="predicted"/>
<evidence type="ECO:0000313" key="2">
    <source>
        <dbReference type="EMBL" id="TGN65404.1"/>
    </source>
</evidence>
<organism evidence="2 3">
    <name type="scientific">Nocardioides eburneiflavus</name>
    <dbReference type="NCBI Taxonomy" id="2518372"/>
    <lineage>
        <taxon>Bacteria</taxon>
        <taxon>Bacillati</taxon>
        <taxon>Actinomycetota</taxon>
        <taxon>Actinomycetes</taxon>
        <taxon>Propionibacteriales</taxon>
        <taxon>Nocardioidaceae</taxon>
        <taxon>Nocardioides</taxon>
    </lineage>
</organism>
<keyword evidence="3" id="KW-1185">Reference proteome</keyword>
<dbReference type="Proteomes" id="UP000297496">
    <property type="component" value="Unassembled WGS sequence"/>
</dbReference>
<evidence type="ECO:0000313" key="3">
    <source>
        <dbReference type="Proteomes" id="UP000297496"/>
    </source>
</evidence>
<feature type="compositionally biased region" description="Low complexity" evidence="1">
    <location>
        <begin position="1"/>
        <end position="32"/>
    </location>
</feature>
<feature type="compositionally biased region" description="Basic and acidic residues" evidence="1">
    <location>
        <begin position="34"/>
        <end position="44"/>
    </location>
</feature>
<gene>
    <name evidence="2" type="ORF">EXE59_16655</name>
</gene>
<reference evidence="2 3" key="1">
    <citation type="submission" date="2019-04" db="EMBL/GenBank/DDBJ databases">
        <title>Three New Species of Nocardioides, Nocardioides euryhalodurans sp. nov., Nocardioides seonyuensis sp. nov. and Nocardioides eburneoflavus sp. nov. Isolated from Soil.</title>
        <authorList>
            <person name="Roh S.G."/>
            <person name="Lee C."/>
            <person name="Kim M.-K."/>
            <person name="Kim S.B."/>
        </authorList>
    </citation>
    <scope>NUCLEOTIDE SEQUENCE [LARGE SCALE GENOMIC DNA]</scope>
    <source>
        <strain evidence="2 3">MMS17-SY213</strain>
    </source>
</reference>
<evidence type="ECO:0000256" key="1">
    <source>
        <dbReference type="SAM" id="MobiDB-lite"/>
    </source>
</evidence>
<sequence>MSSKSSAASAGTSAGASEPAPSAATSSRSEPAVDPEKVASPDLAREDMVRYTGRGYTTIRHVFVQKHSGTDRSSTLARLLRNKKRRALILYLMLLTLWDPKREPLRSEVWLRLLDVAGGSLTWSPSSLSEAWTHLVDMELIERKRVKRMAHLVPRREDARKAYGRPDGKKRIDRYFQLPGSFWTEKWFDKLSMPALCMLLIILKETNDDNAEIHLTHEQVEEWYGISASSAATGFAELEDVGLVTIRRDQIEAGLSLNGYTWHLYYRLNDDFSTTARAQARDDAMKGGKARAAARGRPPRAGSSGPPTRSLAP</sequence>
<protein>
    <submittedName>
        <fullName evidence="2">Uncharacterized protein</fullName>
    </submittedName>
</protein>
<dbReference type="RefSeq" id="WP_135839900.1">
    <property type="nucleotide sequence ID" value="NZ_SRRO01000001.1"/>
</dbReference>
<feature type="region of interest" description="Disordered" evidence="1">
    <location>
        <begin position="1"/>
        <end position="44"/>
    </location>
</feature>
<feature type="region of interest" description="Disordered" evidence="1">
    <location>
        <begin position="279"/>
        <end position="313"/>
    </location>
</feature>
<feature type="compositionally biased region" description="Basic residues" evidence="1">
    <location>
        <begin position="288"/>
        <end position="298"/>
    </location>
</feature>
<dbReference type="EMBL" id="SRRO01000001">
    <property type="protein sequence ID" value="TGN65404.1"/>
    <property type="molecule type" value="Genomic_DNA"/>
</dbReference>
<accession>A0A4Z1C544</accession>
<comment type="caution">
    <text evidence="2">The sequence shown here is derived from an EMBL/GenBank/DDBJ whole genome shotgun (WGS) entry which is preliminary data.</text>
</comment>
<dbReference type="OrthoDB" id="4188495at2"/>
<name>A0A4Z1C544_9ACTN</name>